<dbReference type="EMBL" id="JAGQFT020000004">
    <property type="protein sequence ID" value="MBS7457123.1"/>
    <property type="molecule type" value="Genomic_DNA"/>
</dbReference>
<evidence type="ECO:0000256" key="10">
    <source>
        <dbReference type="ARBA" id="ARBA00047937"/>
    </source>
</evidence>
<dbReference type="PANTHER" id="PTHR30075:SF2">
    <property type="entry name" value="GLYCINE--TRNA LIGASE, CHLOROPLASTIC_MITOCHONDRIAL 2"/>
    <property type="match status" value="1"/>
</dbReference>
<dbReference type="SUPFAM" id="SSF109604">
    <property type="entry name" value="HD-domain/PDEase-like"/>
    <property type="match status" value="1"/>
</dbReference>
<dbReference type="InterPro" id="IPR015944">
    <property type="entry name" value="Gly-tRNA-synth_bsu"/>
</dbReference>
<evidence type="ECO:0000313" key="14">
    <source>
        <dbReference type="EMBL" id="MBS7457123.1"/>
    </source>
</evidence>
<reference evidence="14 15" key="1">
    <citation type="journal article" date="2021" name="Microbiol. Resour. Announc.">
        <title>Draft Genome Sequence of Coralloluteibacterium stylophorae LMG 29479T.</title>
        <authorList>
            <person name="Karlyshev A.V."/>
            <person name="Kudryashova E.B."/>
            <person name="Ariskina E.V."/>
            <person name="Conroy A.P."/>
            <person name="Abidueva E.Y."/>
        </authorList>
    </citation>
    <scope>NUCLEOTIDE SEQUENCE [LARGE SCALE GENOMIC DNA]</scope>
    <source>
        <strain evidence="14 15">LMG 29479</strain>
    </source>
</reference>
<comment type="subcellular location">
    <subcellularLocation>
        <location evidence="1 11">Cytoplasm</location>
    </subcellularLocation>
</comment>
<keyword evidence="15" id="KW-1185">Reference proteome</keyword>
<dbReference type="GO" id="GO:0005524">
    <property type="term" value="F:ATP binding"/>
    <property type="evidence" value="ECO:0007669"/>
    <property type="project" value="UniProtKB-UniRule"/>
</dbReference>
<accession>A0A8J8AXI5</accession>
<evidence type="ECO:0000313" key="13">
    <source>
        <dbReference type="EMBL" id="MBR0562070.1"/>
    </source>
</evidence>
<dbReference type="EC" id="6.1.1.14" evidence="11"/>
<dbReference type="Proteomes" id="UP000675747">
    <property type="component" value="Unassembled WGS sequence"/>
</dbReference>
<keyword evidence="6 11" id="KW-0547">Nucleotide-binding</keyword>
<dbReference type="Pfam" id="PF02092">
    <property type="entry name" value="tRNA_synt_2f"/>
    <property type="match status" value="1"/>
</dbReference>
<evidence type="ECO:0000256" key="8">
    <source>
        <dbReference type="ARBA" id="ARBA00022917"/>
    </source>
</evidence>
<dbReference type="SMART" id="SM00836">
    <property type="entry name" value="DALR_1"/>
    <property type="match status" value="1"/>
</dbReference>
<evidence type="ECO:0000256" key="1">
    <source>
        <dbReference type="ARBA" id="ARBA00004496"/>
    </source>
</evidence>
<dbReference type="NCBIfam" id="TIGR00211">
    <property type="entry name" value="glyS"/>
    <property type="match status" value="1"/>
</dbReference>
<dbReference type="PROSITE" id="PS50861">
    <property type="entry name" value="AA_TRNA_LIGASE_II_GLYAB"/>
    <property type="match status" value="1"/>
</dbReference>
<evidence type="ECO:0000313" key="15">
    <source>
        <dbReference type="Proteomes" id="UP000675747"/>
    </source>
</evidence>
<comment type="similarity">
    <text evidence="2 11">Belongs to the class-II aminoacyl-tRNA synthetase family.</text>
</comment>
<dbReference type="EMBL" id="JAGQFT010000033">
    <property type="protein sequence ID" value="MBR0562070.1"/>
    <property type="molecule type" value="Genomic_DNA"/>
</dbReference>
<dbReference type="InterPro" id="IPR006194">
    <property type="entry name" value="Gly-tRNA-synth_heterodimer"/>
</dbReference>
<comment type="caution">
    <text evidence="13">The sequence shown here is derived from an EMBL/GenBank/DDBJ whole genome shotgun (WGS) entry which is preliminary data.</text>
</comment>
<comment type="catalytic activity">
    <reaction evidence="10 11">
        <text>tRNA(Gly) + glycine + ATP = glycyl-tRNA(Gly) + AMP + diphosphate</text>
        <dbReference type="Rhea" id="RHEA:16013"/>
        <dbReference type="Rhea" id="RHEA-COMP:9664"/>
        <dbReference type="Rhea" id="RHEA-COMP:9683"/>
        <dbReference type="ChEBI" id="CHEBI:30616"/>
        <dbReference type="ChEBI" id="CHEBI:33019"/>
        <dbReference type="ChEBI" id="CHEBI:57305"/>
        <dbReference type="ChEBI" id="CHEBI:78442"/>
        <dbReference type="ChEBI" id="CHEBI:78522"/>
        <dbReference type="ChEBI" id="CHEBI:456215"/>
        <dbReference type="EC" id="6.1.1.14"/>
    </reaction>
</comment>
<proteinExistence type="inferred from homology"/>
<protein>
    <recommendedName>
        <fullName evidence="11">Glycine--tRNA ligase beta subunit</fullName>
        <ecNumber evidence="11">6.1.1.14</ecNumber>
    </recommendedName>
    <alternativeName>
        <fullName evidence="11">Glycyl-tRNA synthetase beta subunit</fullName>
        <shortName evidence="11">GlyRS</shortName>
    </alternativeName>
</protein>
<reference evidence="13" key="2">
    <citation type="submission" date="2021-04" db="EMBL/GenBank/DDBJ databases">
        <authorList>
            <person name="Karlyshev A.V."/>
        </authorList>
    </citation>
    <scope>NUCLEOTIDE SEQUENCE</scope>
    <source>
        <strain evidence="13">LMG 29479</strain>
    </source>
</reference>
<evidence type="ECO:0000256" key="5">
    <source>
        <dbReference type="ARBA" id="ARBA00022598"/>
    </source>
</evidence>
<dbReference type="PRINTS" id="PR01045">
    <property type="entry name" value="TRNASYNTHGB"/>
</dbReference>
<keyword evidence="4 11" id="KW-0963">Cytoplasm</keyword>
<dbReference type="GO" id="GO:0005829">
    <property type="term" value="C:cytosol"/>
    <property type="evidence" value="ECO:0007669"/>
    <property type="project" value="TreeGrafter"/>
</dbReference>
<evidence type="ECO:0000256" key="6">
    <source>
        <dbReference type="ARBA" id="ARBA00022741"/>
    </source>
</evidence>
<name>A0A8J8AXI5_9GAMM</name>
<evidence type="ECO:0000256" key="9">
    <source>
        <dbReference type="ARBA" id="ARBA00023146"/>
    </source>
</evidence>
<dbReference type="Gene3D" id="1.10.730.10">
    <property type="entry name" value="Isoleucyl-tRNA Synthetase, Domain 1"/>
    <property type="match status" value="1"/>
</dbReference>
<organism evidence="13">
    <name type="scientific">Coralloluteibacterium stylophorae</name>
    <dbReference type="NCBI Taxonomy" id="1776034"/>
    <lineage>
        <taxon>Bacteria</taxon>
        <taxon>Pseudomonadati</taxon>
        <taxon>Pseudomonadota</taxon>
        <taxon>Gammaproteobacteria</taxon>
        <taxon>Lysobacterales</taxon>
        <taxon>Lysobacteraceae</taxon>
        <taxon>Coralloluteibacterium</taxon>
    </lineage>
</organism>
<comment type="subunit">
    <text evidence="3 11">Tetramer of two alpha and two beta subunits.</text>
</comment>
<feature type="domain" description="DALR anticodon binding" evidence="12">
    <location>
        <begin position="591"/>
        <end position="697"/>
    </location>
</feature>
<keyword evidence="7 11" id="KW-0067">ATP-binding</keyword>
<evidence type="ECO:0000259" key="12">
    <source>
        <dbReference type="SMART" id="SM00836"/>
    </source>
</evidence>
<dbReference type="GO" id="GO:0004814">
    <property type="term" value="F:arginine-tRNA ligase activity"/>
    <property type="evidence" value="ECO:0007669"/>
    <property type="project" value="InterPro"/>
</dbReference>
<gene>
    <name evidence="11 14" type="primary">glyS</name>
    <name evidence="14" type="ORF">KB893_008230</name>
    <name evidence="13" type="ORF">KB893_06015</name>
</gene>
<evidence type="ECO:0000256" key="4">
    <source>
        <dbReference type="ARBA" id="ARBA00022490"/>
    </source>
</evidence>
<dbReference type="GO" id="GO:0006426">
    <property type="term" value="P:glycyl-tRNA aminoacylation"/>
    <property type="evidence" value="ECO:0007669"/>
    <property type="project" value="UniProtKB-UniRule"/>
</dbReference>
<evidence type="ECO:0000256" key="11">
    <source>
        <dbReference type="HAMAP-Rule" id="MF_00255"/>
    </source>
</evidence>
<evidence type="ECO:0000256" key="7">
    <source>
        <dbReference type="ARBA" id="ARBA00022840"/>
    </source>
</evidence>
<keyword evidence="8 11" id="KW-0648">Protein biosynthesis</keyword>
<keyword evidence="5 11" id="KW-0436">Ligase</keyword>
<sequence>MSDRKSLLIELGTEELPVAALPGLAQAFFDGILAGLEKRGLAFDRDGARSLYTPRRLGALVPAVAVRQADVDEEQLGPPAKAGRDADGNPTPALLGFAQRCGTDPSAVEVKATDKGERLMARVFRRGAETRELLPQIVAEALAAMPIPKPMRWGAHDIAFARPVHWLVMLLGTDVVDGEVLGVRADRMSRGHRFMNGKSVWVGSPEDYVDALRGAKVLVDADERRARIAAEVEAAAASAGGRARITADNLEQVNCLVEWPSAVLCAFEPEFLAVPAEALVLTMETNQKFFPVLDEAGRMRGHFVGVANIESKDVAEVRKGYERVIRPRFADARFFFETDLRQGLASMNAGLASVTYQQKLGSHADKVARVTALAVALAPAFDVDATLARRAAELSKADLQSRLVGEFPELQGIAGRVYAESDDSLADLADARRADLAQALDEVYMPRNAGDGIAPSRLGQLLAVAERLDTLAGGFAAGLRPTGNKDPFALRRNALGLARTLIEGGVELDLPQALAQAVAAQPQPADAAELHAFVIERLRGYYADRGVPTLQFEAVAATRPAALTDFDRRLEAIAAFAALPEAEALAAANKRIANILRKAREAGEAVPPQVDRGLLAEPAEQALAESVEAAIRETDQALAARDYVSVLRRLAWLRAPVDAFFDSVMVMAEDRAVRGNRLALLQRLRDRFGAVADVAQLSATQ</sequence>
<keyword evidence="9 11" id="KW-0030">Aminoacyl-tRNA synthetase</keyword>
<dbReference type="AlphaFoldDB" id="A0A8J8AXI5"/>
<dbReference type="HAMAP" id="MF_00255">
    <property type="entry name" value="Gly_tRNA_synth_beta"/>
    <property type="match status" value="1"/>
</dbReference>
<evidence type="ECO:0000256" key="2">
    <source>
        <dbReference type="ARBA" id="ARBA00008226"/>
    </source>
</evidence>
<dbReference type="PANTHER" id="PTHR30075">
    <property type="entry name" value="GLYCYL-TRNA SYNTHETASE"/>
    <property type="match status" value="1"/>
</dbReference>
<evidence type="ECO:0000256" key="3">
    <source>
        <dbReference type="ARBA" id="ARBA00011209"/>
    </source>
</evidence>
<dbReference type="RefSeq" id="WP_211926034.1">
    <property type="nucleotide sequence ID" value="NZ_JAGQFT020000004.1"/>
</dbReference>
<dbReference type="InterPro" id="IPR008909">
    <property type="entry name" value="DALR_anticod-bd"/>
</dbReference>
<dbReference type="GO" id="GO:0006420">
    <property type="term" value="P:arginyl-tRNA aminoacylation"/>
    <property type="evidence" value="ECO:0007669"/>
    <property type="project" value="InterPro"/>
</dbReference>
<dbReference type="GO" id="GO:0004820">
    <property type="term" value="F:glycine-tRNA ligase activity"/>
    <property type="evidence" value="ECO:0007669"/>
    <property type="project" value="UniProtKB-UniRule"/>
</dbReference>
<dbReference type="Pfam" id="PF05746">
    <property type="entry name" value="DALR_1"/>
    <property type="match status" value="1"/>
</dbReference>